<organism evidence="2 3">
    <name type="scientific">Cytobacillus oceanisediminis</name>
    <dbReference type="NCBI Taxonomy" id="665099"/>
    <lineage>
        <taxon>Bacteria</taxon>
        <taxon>Bacillati</taxon>
        <taxon>Bacillota</taxon>
        <taxon>Bacilli</taxon>
        <taxon>Bacillales</taxon>
        <taxon>Bacillaceae</taxon>
        <taxon>Cytobacillus</taxon>
    </lineage>
</organism>
<gene>
    <name evidence="2" type="ORF">DFO73_101699</name>
</gene>
<accession>A0A2V3AB17</accession>
<dbReference type="EMBL" id="QGTW01000001">
    <property type="protein sequence ID" value="PWW32434.1"/>
    <property type="molecule type" value="Genomic_DNA"/>
</dbReference>
<feature type="transmembrane region" description="Helical" evidence="1">
    <location>
        <begin position="36"/>
        <end position="57"/>
    </location>
</feature>
<reference evidence="2 3" key="1">
    <citation type="submission" date="2018-05" db="EMBL/GenBank/DDBJ databases">
        <title>Freshwater and sediment microbial communities from various areas in North America, analyzing microbe dynamics in response to fracking.</title>
        <authorList>
            <person name="Lamendella R."/>
        </authorList>
    </citation>
    <scope>NUCLEOTIDE SEQUENCE [LARGE SCALE GENOMIC DNA]</scope>
    <source>
        <strain evidence="2 3">15_TX</strain>
    </source>
</reference>
<keyword evidence="1" id="KW-0812">Transmembrane</keyword>
<name>A0A2V3AB17_9BACI</name>
<dbReference type="Proteomes" id="UP000247150">
    <property type="component" value="Unassembled WGS sequence"/>
</dbReference>
<proteinExistence type="predicted"/>
<feature type="transmembrane region" description="Helical" evidence="1">
    <location>
        <begin position="6"/>
        <end position="24"/>
    </location>
</feature>
<keyword evidence="1" id="KW-1133">Transmembrane helix</keyword>
<dbReference type="AlphaFoldDB" id="A0A2V3AB17"/>
<keyword evidence="1" id="KW-0472">Membrane</keyword>
<evidence type="ECO:0000256" key="1">
    <source>
        <dbReference type="SAM" id="Phobius"/>
    </source>
</evidence>
<evidence type="ECO:0000313" key="3">
    <source>
        <dbReference type="Proteomes" id="UP000247150"/>
    </source>
</evidence>
<evidence type="ECO:0000313" key="2">
    <source>
        <dbReference type="EMBL" id="PWW32434.1"/>
    </source>
</evidence>
<comment type="caution">
    <text evidence="2">The sequence shown here is derived from an EMBL/GenBank/DDBJ whole genome shotgun (WGS) entry which is preliminary data.</text>
</comment>
<protein>
    <submittedName>
        <fullName evidence="2">Uncharacterized protein</fullName>
    </submittedName>
</protein>
<sequence length="62" mass="7046">MAITILYLISSFILVCLGVISYSFSIKITNKDWRNLAQIISIVFMIYGLSNLIYLTLSRLLA</sequence>